<name>A0A0E9SHV4_ANGAN</name>
<dbReference type="EMBL" id="GBXM01064844">
    <property type="protein sequence ID" value="JAH43733.1"/>
    <property type="molecule type" value="Transcribed_RNA"/>
</dbReference>
<reference evidence="1" key="2">
    <citation type="journal article" date="2015" name="Fish Shellfish Immunol.">
        <title>Early steps in the European eel (Anguilla anguilla)-Vibrio vulnificus interaction in the gills: Role of the RtxA13 toxin.</title>
        <authorList>
            <person name="Callol A."/>
            <person name="Pajuelo D."/>
            <person name="Ebbesson L."/>
            <person name="Teles M."/>
            <person name="MacKenzie S."/>
            <person name="Amaro C."/>
        </authorList>
    </citation>
    <scope>NUCLEOTIDE SEQUENCE</scope>
</reference>
<proteinExistence type="predicted"/>
<protein>
    <submittedName>
        <fullName evidence="1">Uncharacterized protein</fullName>
    </submittedName>
</protein>
<sequence>MHFLIRSASLNTLVDDLVLYILGSLCVTSYRSLYTVISPQHQHHVFRIQALC</sequence>
<evidence type="ECO:0000313" key="1">
    <source>
        <dbReference type="EMBL" id="JAH40822.1"/>
    </source>
</evidence>
<reference evidence="1" key="1">
    <citation type="submission" date="2014-11" db="EMBL/GenBank/DDBJ databases">
        <authorList>
            <person name="Amaro Gonzalez C."/>
        </authorList>
    </citation>
    <scope>NUCLEOTIDE SEQUENCE</scope>
</reference>
<organism evidence="1">
    <name type="scientific">Anguilla anguilla</name>
    <name type="common">European freshwater eel</name>
    <name type="synonym">Muraena anguilla</name>
    <dbReference type="NCBI Taxonomy" id="7936"/>
    <lineage>
        <taxon>Eukaryota</taxon>
        <taxon>Metazoa</taxon>
        <taxon>Chordata</taxon>
        <taxon>Craniata</taxon>
        <taxon>Vertebrata</taxon>
        <taxon>Euteleostomi</taxon>
        <taxon>Actinopterygii</taxon>
        <taxon>Neopterygii</taxon>
        <taxon>Teleostei</taxon>
        <taxon>Anguilliformes</taxon>
        <taxon>Anguillidae</taxon>
        <taxon>Anguilla</taxon>
    </lineage>
</organism>
<accession>A0A0E9SHV4</accession>
<dbReference type="EMBL" id="GBXM01067755">
    <property type="protein sequence ID" value="JAH40822.1"/>
    <property type="molecule type" value="Transcribed_RNA"/>
</dbReference>
<dbReference type="AlphaFoldDB" id="A0A0E9SHV4"/>